<dbReference type="InterPro" id="IPR049557">
    <property type="entry name" value="Transketolase_CS"/>
</dbReference>
<evidence type="ECO:0000256" key="5">
    <source>
        <dbReference type="ARBA" id="ARBA00022723"/>
    </source>
</evidence>
<dbReference type="FunFam" id="3.40.50.920:FF:000002">
    <property type="entry name" value="1-deoxy-D-xylulose-5-phosphate synthase"/>
    <property type="match status" value="1"/>
</dbReference>
<evidence type="ECO:0000259" key="12">
    <source>
        <dbReference type="SMART" id="SM00861"/>
    </source>
</evidence>
<feature type="binding site" evidence="11">
    <location>
        <position position="87"/>
    </location>
    <ligand>
        <name>thiamine diphosphate</name>
        <dbReference type="ChEBI" id="CHEBI:58937"/>
    </ligand>
</feature>
<dbReference type="Gene3D" id="3.40.50.970">
    <property type="match status" value="2"/>
</dbReference>
<keyword evidence="8 11" id="KW-0786">Thiamine pyrophosphate</keyword>
<dbReference type="InterPro" id="IPR009014">
    <property type="entry name" value="Transketo_C/PFOR_II"/>
</dbReference>
<dbReference type="UniPathway" id="UPA00064">
    <property type="reaction ID" value="UER00091"/>
</dbReference>
<feature type="binding site" evidence="11">
    <location>
        <position position="188"/>
    </location>
    <ligand>
        <name>thiamine diphosphate</name>
        <dbReference type="ChEBI" id="CHEBI:58937"/>
    </ligand>
</feature>
<dbReference type="GO" id="GO:0000287">
    <property type="term" value="F:magnesium ion binding"/>
    <property type="evidence" value="ECO:0007669"/>
    <property type="project" value="UniProtKB-UniRule"/>
</dbReference>
<comment type="cofactor">
    <cofactor evidence="11">
        <name>thiamine diphosphate</name>
        <dbReference type="ChEBI" id="CHEBI:58937"/>
    </cofactor>
    <text evidence="11">Binds 1 thiamine pyrophosphate per subunit.</text>
</comment>
<dbReference type="NCBIfam" id="NF003933">
    <property type="entry name" value="PRK05444.2-2"/>
    <property type="match status" value="1"/>
</dbReference>
<dbReference type="CDD" id="cd02007">
    <property type="entry name" value="TPP_DXS"/>
    <property type="match status" value="1"/>
</dbReference>
<evidence type="ECO:0000256" key="4">
    <source>
        <dbReference type="ARBA" id="ARBA00022679"/>
    </source>
</evidence>
<proteinExistence type="inferred from homology"/>
<evidence type="ECO:0000256" key="9">
    <source>
        <dbReference type="ARBA" id="ARBA00023229"/>
    </source>
</evidence>
<protein>
    <recommendedName>
        <fullName evidence="11">1-deoxy-D-xylulose-5-phosphate synthase</fullName>
        <ecNumber evidence="11">2.2.1.7</ecNumber>
    </recommendedName>
    <alternativeName>
        <fullName evidence="11">1-deoxyxylulose-5-phosphate synthase</fullName>
        <shortName evidence="11">DXP synthase</shortName>
        <shortName evidence="11">DXPS</shortName>
    </alternativeName>
</protein>
<evidence type="ECO:0000313" key="13">
    <source>
        <dbReference type="EMBL" id="RFM22835.1"/>
    </source>
</evidence>
<accession>A0A395LVV7</accession>
<keyword evidence="9 11" id="KW-0414">Isoprene biosynthesis</keyword>
<evidence type="ECO:0000256" key="3">
    <source>
        <dbReference type="ARBA" id="ARBA00011738"/>
    </source>
</evidence>
<dbReference type="EMBL" id="PHFL01000073">
    <property type="protein sequence ID" value="RFM22835.1"/>
    <property type="molecule type" value="Genomic_DNA"/>
</dbReference>
<gene>
    <name evidence="11 13" type="primary">dxs</name>
    <name evidence="13" type="ORF">D0433_14105</name>
</gene>
<feature type="domain" description="Transketolase-like pyrimidine-binding" evidence="12">
    <location>
        <begin position="334"/>
        <end position="499"/>
    </location>
</feature>
<dbReference type="Proteomes" id="UP000266389">
    <property type="component" value="Unassembled WGS sequence"/>
</dbReference>
<comment type="pathway">
    <text evidence="1 11">Metabolic intermediate biosynthesis; 1-deoxy-D-xylulose 5-phosphate biosynthesis; 1-deoxy-D-xylulose 5-phosphate from D-glyceraldehyde 3-phosphate and pyruvate: step 1/1.</text>
</comment>
<dbReference type="Gene3D" id="3.40.50.920">
    <property type="match status" value="1"/>
</dbReference>
<dbReference type="InterPro" id="IPR005477">
    <property type="entry name" value="Dxylulose-5-P_synthase"/>
</dbReference>
<evidence type="ECO:0000256" key="8">
    <source>
        <dbReference type="ARBA" id="ARBA00023052"/>
    </source>
</evidence>
<dbReference type="GO" id="GO:0019288">
    <property type="term" value="P:isopentenyl diphosphate biosynthetic process, methylerythritol 4-phosphate pathway"/>
    <property type="evidence" value="ECO:0007669"/>
    <property type="project" value="TreeGrafter"/>
</dbReference>
<organism evidence="13 14">
    <name type="scientific">Candidatus Thermochlorobacter aerophilus</name>
    <dbReference type="NCBI Taxonomy" id="1868324"/>
    <lineage>
        <taxon>Bacteria</taxon>
        <taxon>Pseudomonadati</taxon>
        <taxon>Chlorobiota</taxon>
        <taxon>Chlorobiia</taxon>
        <taxon>Chlorobiales</taxon>
        <taxon>Candidatus Thermochlorobacteriaceae</taxon>
        <taxon>Candidatus Thermochlorobacter</taxon>
    </lineage>
</organism>
<dbReference type="Pfam" id="PF02779">
    <property type="entry name" value="Transket_pyr"/>
    <property type="match status" value="1"/>
</dbReference>
<feature type="binding site" evidence="11">
    <location>
        <position position="159"/>
    </location>
    <ligand>
        <name>Mg(2+)</name>
        <dbReference type="ChEBI" id="CHEBI:18420"/>
    </ligand>
</feature>
<dbReference type="PROSITE" id="PS00801">
    <property type="entry name" value="TRANSKETOLASE_1"/>
    <property type="match status" value="1"/>
</dbReference>
<dbReference type="HAMAP" id="MF_00315">
    <property type="entry name" value="DXP_synth"/>
    <property type="match status" value="1"/>
</dbReference>
<sequence>MIEHIQPSEELANYGKYLCKINSPDDLKKFPLKELPAIAQECREFIIDVVSQYGGHFGANLGATDITVALHYVYHTPKDLLVWDVGHQAYVHKILTGRRSVFHTNRQYKGISGFPKRSESIYDTFGVGHASTSISAAAGMAVARDLRKQDHKIVAVIGDGAMTGGMAFEGLNHIGHLKTDVLVILNDNCMSIDPNVGGLKEYLTDITTNSTYNKIRRDIWDILSRMDNELGERARQFIRSLEQGLKAALTPGQFFEALGFRYFGPVDGHDVIHLVELLRELREMPHPKLLHIVTIKGKGYKLAEEDQLKWHAQSSAFDKITGKSLKAPNPNAPPLYQDVFGNTITELAKMDERIVGITAAMPSGTSLKFLEKVFPERFFDVGIAEQHAVTFAAGLATQGFKPVVAIYSTFLQRAYDQIIHDVALQNLNVIFAMDRAGLAGADGPTHHGAFDLSYLRLIPNMVIMAPMNEQELRDMLYTAVKYDAGPIAVRYPRGNAVGVPMRKEFTLLEIGKGELLRHGNDIAFLGIGVMTNHAMKAADLLAEQGISAAVANMRFVKPLDTALIDELCGKYERLVTVEENTIKGGFGSAVIEYLQEKGYSNKVLVIGLPDRFIDHGQPAELHKEVGLDPQSICQRVLQFMGVETLQVIAK</sequence>
<comment type="similarity">
    <text evidence="2 11">Belongs to the transketolase family. DXPS subfamily.</text>
</comment>
<evidence type="ECO:0000313" key="14">
    <source>
        <dbReference type="Proteomes" id="UP000266389"/>
    </source>
</evidence>
<feature type="binding site" evidence="11">
    <location>
        <position position="188"/>
    </location>
    <ligand>
        <name>Mg(2+)</name>
        <dbReference type="ChEBI" id="CHEBI:18420"/>
    </ligand>
</feature>
<dbReference type="GO" id="GO:0005829">
    <property type="term" value="C:cytosol"/>
    <property type="evidence" value="ECO:0007669"/>
    <property type="project" value="TreeGrafter"/>
</dbReference>
<dbReference type="FunFam" id="3.40.50.970:FF:000005">
    <property type="entry name" value="1-deoxy-D-xylulose-5-phosphate synthase"/>
    <property type="match status" value="1"/>
</dbReference>
<feature type="binding site" evidence="11">
    <location>
        <position position="385"/>
    </location>
    <ligand>
        <name>thiamine diphosphate</name>
        <dbReference type="ChEBI" id="CHEBI:58937"/>
    </ligand>
</feature>
<dbReference type="GO" id="GO:0008661">
    <property type="term" value="F:1-deoxy-D-xylulose-5-phosphate synthase activity"/>
    <property type="evidence" value="ECO:0007669"/>
    <property type="project" value="UniProtKB-UniRule"/>
</dbReference>
<comment type="subunit">
    <text evidence="3 11">Homodimer.</text>
</comment>
<comment type="function">
    <text evidence="10 11">Catalyzes the acyloin condensation reaction between C atoms 2 and 3 of pyruvate and glyceraldehyde 3-phosphate to yield 1-deoxy-D-xylulose-5-phosphate (DXP).</text>
</comment>
<dbReference type="Pfam" id="PF13292">
    <property type="entry name" value="DXP_synthase_N"/>
    <property type="match status" value="1"/>
</dbReference>
<keyword evidence="6 11" id="KW-0460">Magnesium</keyword>
<feature type="binding site" evidence="11">
    <location>
        <position position="300"/>
    </location>
    <ligand>
        <name>thiamine diphosphate</name>
        <dbReference type="ChEBI" id="CHEBI:58937"/>
    </ligand>
</feature>
<dbReference type="InterPro" id="IPR005475">
    <property type="entry name" value="Transketolase-like_Pyr-bd"/>
</dbReference>
<dbReference type="SMART" id="SM00861">
    <property type="entry name" value="Transket_pyr"/>
    <property type="match status" value="1"/>
</dbReference>
<dbReference type="CDD" id="cd07033">
    <property type="entry name" value="TPP_PYR_DXS_TK_like"/>
    <property type="match status" value="1"/>
</dbReference>
<dbReference type="GO" id="GO:0030976">
    <property type="term" value="F:thiamine pyrophosphate binding"/>
    <property type="evidence" value="ECO:0007669"/>
    <property type="project" value="UniProtKB-UniRule"/>
</dbReference>
<dbReference type="EC" id="2.2.1.7" evidence="11"/>
<comment type="catalytic activity">
    <reaction evidence="11">
        <text>D-glyceraldehyde 3-phosphate + pyruvate + H(+) = 1-deoxy-D-xylulose 5-phosphate + CO2</text>
        <dbReference type="Rhea" id="RHEA:12605"/>
        <dbReference type="ChEBI" id="CHEBI:15361"/>
        <dbReference type="ChEBI" id="CHEBI:15378"/>
        <dbReference type="ChEBI" id="CHEBI:16526"/>
        <dbReference type="ChEBI" id="CHEBI:57792"/>
        <dbReference type="ChEBI" id="CHEBI:59776"/>
        <dbReference type="EC" id="2.2.1.7"/>
    </reaction>
</comment>
<dbReference type="InterPro" id="IPR020826">
    <property type="entry name" value="Transketolase_BS"/>
</dbReference>
<dbReference type="GO" id="GO:0016114">
    <property type="term" value="P:terpenoid biosynthetic process"/>
    <property type="evidence" value="ECO:0007669"/>
    <property type="project" value="UniProtKB-UniRule"/>
</dbReference>
<dbReference type="InterPro" id="IPR029061">
    <property type="entry name" value="THDP-binding"/>
</dbReference>
<feature type="binding site" evidence="11">
    <location>
        <begin position="128"/>
        <end position="130"/>
    </location>
    <ligand>
        <name>thiamine diphosphate</name>
        <dbReference type="ChEBI" id="CHEBI:58937"/>
    </ligand>
</feature>
<dbReference type="InterPro" id="IPR033248">
    <property type="entry name" value="Transketolase_C"/>
</dbReference>
<dbReference type="SUPFAM" id="SSF52922">
    <property type="entry name" value="TK C-terminal domain-like"/>
    <property type="match status" value="1"/>
</dbReference>
<dbReference type="AlphaFoldDB" id="A0A395LVV7"/>
<keyword evidence="4 11" id="KW-0808">Transferase</keyword>
<dbReference type="PANTHER" id="PTHR43322:SF5">
    <property type="entry name" value="1-DEOXY-D-XYLULOSE-5-PHOSPHATE SYNTHASE, CHLOROPLASTIC"/>
    <property type="match status" value="1"/>
</dbReference>
<evidence type="ECO:0000256" key="11">
    <source>
        <dbReference type="HAMAP-Rule" id="MF_00315"/>
    </source>
</evidence>
<evidence type="ECO:0000256" key="2">
    <source>
        <dbReference type="ARBA" id="ARBA00011081"/>
    </source>
</evidence>
<dbReference type="Pfam" id="PF02780">
    <property type="entry name" value="Transketolase_C"/>
    <property type="match status" value="1"/>
</dbReference>
<keyword evidence="7 11" id="KW-0784">Thiamine biosynthesis</keyword>
<dbReference type="PROSITE" id="PS00802">
    <property type="entry name" value="TRANSKETOLASE_2"/>
    <property type="match status" value="1"/>
</dbReference>
<evidence type="ECO:0000256" key="10">
    <source>
        <dbReference type="ARBA" id="ARBA00055605"/>
    </source>
</evidence>
<dbReference type="SUPFAM" id="SSF52518">
    <property type="entry name" value="Thiamin diphosphate-binding fold (THDP-binding)"/>
    <property type="match status" value="2"/>
</dbReference>
<comment type="cofactor">
    <cofactor evidence="11">
        <name>Mg(2+)</name>
        <dbReference type="ChEBI" id="CHEBI:18420"/>
    </cofactor>
    <text evidence="11">Binds 1 Mg(2+) ion per subunit.</text>
</comment>
<keyword evidence="5 11" id="KW-0479">Metal-binding</keyword>
<feature type="binding site" evidence="11">
    <location>
        <begin position="160"/>
        <end position="161"/>
    </location>
    <ligand>
        <name>thiamine diphosphate</name>
        <dbReference type="ChEBI" id="CHEBI:58937"/>
    </ligand>
</feature>
<evidence type="ECO:0000256" key="6">
    <source>
        <dbReference type="ARBA" id="ARBA00022842"/>
    </source>
</evidence>
<dbReference type="GO" id="GO:0009228">
    <property type="term" value="P:thiamine biosynthetic process"/>
    <property type="evidence" value="ECO:0007669"/>
    <property type="project" value="UniProtKB-UniRule"/>
</dbReference>
<name>A0A395LVV7_9BACT</name>
<dbReference type="NCBIfam" id="TIGR00204">
    <property type="entry name" value="dxs"/>
    <property type="match status" value="1"/>
</dbReference>
<dbReference type="PANTHER" id="PTHR43322">
    <property type="entry name" value="1-D-DEOXYXYLULOSE 5-PHOSPHATE SYNTHASE-RELATED"/>
    <property type="match status" value="1"/>
</dbReference>
<comment type="caution">
    <text evidence="13">The sequence shown here is derived from an EMBL/GenBank/DDBJ whole genome shotgun (WGS) entry which is preliminary data.</text>
</comment>
<evidence type="ECO:0000256" key="1">
    <source>
        <dbReference type="ARBA" id="ARBA00004980"/>
    </source>
</evidence>
<reference evidence="13 14" key="1">
    <citation type="journal article" date="2011" name="ISME J.">
        <title>Community ecology of hot spring cyanobacterial mats: predominant populations and their functional potential.</title>
        <authorList>
            <person name="Klatt C.G."/>
            <person name="Wood J.M."/>
            <person name="Rusch D.B."/>
            <person name="Bateson M.M."/>
            <person name="Hamamura N."/>
            <person name="Heidelberg J.F."/>
            <person name="Grossman A.R."/>
            <person name="Bhaya D."/>
            <person name="Cohan F.M."/>
            <person name="Kuhl M."/>
            <person name="Bryant D.A."/>
            <person name="Ward D.M."/>
        </authorList>
    </citation>
    <scope>NUCLEOTIDE SEQUENCE [LARGE SCALE GENOMIC DNA]</scope>
    <source>
        <strain evidence="13">OS</strain>
    </source>
</reference>
<evidence type="ECO:0000256" key="7">
    <source>
        <dbReference type="ARBA" id="ARBA00022977"/>
    </source>
</evidence>